<evidence type="ECO:0000259" key="1">
    <source>
        <dbReference type="SMART" id="SM00834"/>
    </source>
</evidence>
<dbReference type="AlphaFoldDB" id="A0A938B0X2"/>
<sequence>MREECIMPILEYQCKECSRQFEAIVLGSQQPTCPSCQGTRLERLLSVFAVGGKSDSFTAGESFGPCGTCGDPRGPGACSMN</sequence>
<accession>A0A938B0X2</accession>
<evidence type="ECO:0000313" key="3">
    <source>
        <dbReference type="Proteomes" id="UP000712673"/>
    </source>
</evidence>
<gene>
    <name evidence="2" type="ORF">FJZ47_01340</name>
</gene>
<feature type="domain" description="Putative regulatory protein FmdB zinc ribbon" evidence="1">
    <location>
        <begin position="7"/>
        <end position="46"/>
    </location>
</feature>
<dbReference type="Proteomes" id="UP000712673">
    <property type="component" value="Unassembled WGS sequence"/>
</dbReference>
<reference evidence="2" key="1">
    <citation type="submission" date="2019-03" db="EMBL/GenBank/DDBJ databases">
        <title>Lake Tanganyika Metagenome-Assembled Genomes (MAGs).</title>
        <authorList>
            <person name="Tran P."/>
        </authorList>
    </citation>
    <scope>NUCLEOTIDE SEQUENCE</scope>
    <source>
        <strain evidence="2">K_DeepCast_65m_m2_066</strain>
    </source>
</reference>
<proteinExistence type="predicted"/>
<organism evidence="2 3">
    <name type="scientific">Tectimicrobiota bacterium</name>
    <dbReference type="NCBI Taxonomy" id="2528274"/>
    <lineage>
        <taxon>Bacteria</taxon>
        <taxon>Pseudomonadati</taxon>
        <taxon>Nitrospinota/Tectimicrobiota group</taxon>
        <taxon>Candidatus Tectimicrobiota</taxon>
    </lineage>
</organism>
<dbReference type="EMBL" id="VGLS01000020">
    <property type="protein sequence ID" value="MBM3222436.1"/>
    <property type="molecule type" value="Genomic_DNA"/>
</dbReference>
<dbReference type="Pfam" id="PF09723">
    <property type="entry name" value="Zn_ribbon_8"/>
    <property type="match status" value="1"/>
</dbReference>
<protein>
    <submittedName>
        <fullName evidence="2">Zinc ribbon domain-containing protein</fullName>
    </submittedName>
</protein>
<evidence type="ECO:0000313" key="2">
    <source>
        <dbReference type="EMBL" id="MBM3222436.1"/>
    </source>
</evidence>
<comment type="caution">
    <text evidence="2">The sequence shown here is derived from an EMBL/GenBank/DDBJ whole genome shotgun (WGS) entry which is preliminary data.</text>
</comment>
<dbReference type="NCBIfam" id="TIGR02605">
    <property type="entry name" value="CxxC_CxxC_SSSS"/>
    <property type="match status" value="1"/>
</dbReference>
<dbReference type="SMART" id="SM00834">
    <property type="entry name" value="CxxC_CXXC_SSSS"/>
    <property type="match status" value="1"/>
</dbReference>
<name>A0A938B0X2_UNCTE</name>
<dbReference type="InterPro" id="IPR013429">
    <property type="entry name" value="Regulatory_FmdB_Zinc_ribbon"/>
</dbReference>